<dbReference type="GO" id="GO:0000045">
    <property type="term" value="P:autophagosome assembly"/>
    <property type="evidence" value="ECO:0007669"/>
    <property type="project" value="TreeGrafter"/>
</dbReference>
<sequence length="336" mass="38633">MLRCGQMIMAEALVCCHLGRGWMWQPGVVDPVYAEILKMFQDKKDCPYSIHQIAQMGVSEGKAVGQWFGPNTVAQVLRKLSVYDEWSSMAVHVAFDNTVIKADIKTLCRHIPEPLTSSPFPKSYQSIWYTDCIEQRCPRWQSVNSAKRETPWRPMLLFIPLRLGLSKFNAVYIKNLKNTFMFKQSIGIIGGKPRHAVWFIGYSGDELICLDPHVVQPTVNLDGNEFDDSSFHIPYGESKRMPITNIDPSLSLCFFFESEEDFEDWCLQVQNLLMTEMPLFEVLEDRPEHWPPLELRPDLNCSNCSLEYYFVEPECNSDISEDDFENVEASSCSAIR</sequence>
<evidence type="ECO:0000313" key="14">
    <source>
        <dbReference type="Proteomes" id="UP000054359"/>
    </source>
</evidence>
<evidence type="ECO:0000259" key="12">
    <source>
        <dbReference type="Pfam" id="PF03416"/>
    </source>
</evidence>
<evidence type="ECO:0000256" key="7">
    <source>
        <dbReference type="ARBA" id="ARBA00022807"/>
    </source>
</evidence>
<keyword evidence="9 11" id="KW-0072">Autophagy</keyword>
<evidence type="ECO:0000256" key="9">
    <source>
        <dbReference type="ARBA" id="ARBA00023006"/>
    </source>
</evidence>
<dbReference type="AlphaFoldDB" id="A0A087SZK3"/>
<keyword evidence="5 11" id="KW-0645">Protease</keyword>
<keyword evidence="4 11" id="KW-0963">Cytoplasm</keyword>
<dbReference type="STRING" id="407821.A0A087SZK3"/>
<comment type="subcellular location">
    <subcellularLocation>
        <location evidence="1 11">Cytoplasm</location>
    </subcellularLocation>
</comment>
<evidence type="ECO:0000256" key="6">
    <source>
        <dbReference type="ARBA" id="ARBA00022801"/>
    </source>
</evidence>
<organism evidence="13 14">
    <name type="scientific">Stegodyphus mimosarum</name>
    <name type="common">African social velvet spider</name>
    <dbReference type="NCBI Taxonomy" id="407821"/>
    <lineage>
        <taxon>Eukaryota</taxon>
        <taxon>Metazoa</taxon>
        <taxon>Ecdysozoa</taxon>
        <taxon>Arthropoda</taxon>
        <taxon>Chelicerata</taxon>
        <taxon>Arachnida</taxon>
        <taxon>Araneae</taxon>
        <taxon>Araneomorphae</taxon>
        <taxon>Entelegynae</taxon>
        <taxon>Eresoidea</taxon>
        <taxon>Eresidae</taxon>
        <taxon>Stegodyphus</taxon>
    </lineage>
</organism>
<feature type="non-terminal residue" evidence="13">
    <location>
        <position position="336"/>
    </location>
</feature>
<gene>
    <name evidence="13" type="ORF">X975_25018</name>
</gene>
<dbReference type="InterPro" id="IPR046792">
    <property type="entry name" value="Peptidase_C54_cat"/>
</dbReference>
<dbReference type="EMBL" id="KK112693">
    <property type="protein sequence ID" value="KFM58292.1"/>
    <property type="molecule type" value="Genomic_DNA"/>
</dbReference>
<dbReference type="GO" id="GO:0000423">
    <property type="term" value="P:mitophagy"/>
    <property type="evidence" value="ECO:0007669"/>
    <property type="project" value="TreeGrafter"/>
</dbReference>
<evidence type="ECO:0000256" key="2">
    <source>
        <dbReference type="ARBA" id="ARBA00010958"/>
    </source>
</evidence>
<dbReference type="InterPro" id="IPR005078">
    <property type="entry name" value="Peptidase_C54"/>
</dbReference>
<feature type="domain" description="Peptidase C54 catalytic" evidence="12">
    <location>
        <begin position="1"/>
        <end position="266"/>
    </location>
</feature>
<dbReference type="GO" id="GO:0004197">
    <property type="term" value="F:cysteine-type endopeptidase activity"/>
    <property type="evidence" value="ECO:0007669"/>
    <property type="project" value="TreeGrafter"/>
</dbReference>
<accession>A0A087SZK3</accession>
<dbReference type="GO" id="GO:0016485">
    <property type="term" value="P:protein processing"/>
    <property type="evidence" value="ECO:0007669"/>
    <property type="project" value="TreeGrafter"/>
</dbReference>
<keyword evidence="8 11" id="KW-0653">Protein transport</keyword>
<evidence type="ECO:0000313" key="13">
    <source>
        <dbReference type="EMBL" id="KFM58292.1"/>
    </source>
</evidence>
<dbReference type="Proteomes" id="UP000054359">
    <property type="component" value="Unassembled WGS sequence"/>
</dbReference>
<comment type="catalytic activity">
    <reaction evidence="10">
        <text>[protein]-C-terminal L-amino acid-glycyl-phosphatidylethanolamide + H2O = [protein]-C-terminal L-amino acid-glycine + a 1,2-diacyl-sn-glycero-3-phosphoethanolamine</text>
        <dbReference type="Rhea" id="RHEA:67548"/>
        <dbReference type="Rhea" id="RHEA-COMP:17323"/>
        <dbReference type="Rhea" id="RHEA-COMP:17324"/>
        <dbReference type="ChEBI" id="CHEBI:15377"/>
        <dbReference type="ChEBI" id="CHEBI:64612"/>
        <dbReference type="ChEBI" id="CHEBI:172940"/>
        <dbReference type="ChEBI" id="CHEBI:172941"/>
    </reaction>
    <physiologicalReaction direction="left-to-right" evidence="10">
        <dbReference type="Rhea" id="RHEA:67549"/>
    </physiologicalReaction>
</comment>
<evidence type="ECO:0000256" key="5">
    <source>
        <dbReference type="ARBA" id="ARBA00022670"/>
    </source>
</evidence>
<dbReference type="Pfam" id="PF03416">
    <property type="entry name" value="Peptidase_C54"/>
    <property type="match status" value="1"/>
</dbReference>
<protein>
    <recommendedName>
        <fullName evidence="11">Cysteine protease</fullName>
        <ecNumber evidence="11">3.4.22.-</ecNumber>
    </recommendedName>
</protein>
<keyword evidence="7" id="KW-0788">Thiol protease</keyword>
<dbReference type="GO" id="GO:0035973">
    <property type="term" value="P:aggrephagy"/>
    <property type="evidence" value="ECO:0007669"/>
    <property type="project" value="TreeGrafter"/>
</dbReference>
<name>A0A087SZK3_STEMI</name>
<keyword evidence="14" id="KW-1185">Reference proteome</keyword>
<dbReference type="SUPFAM" id="SSF54001">
    <property type="entry name" value="Cysteine proteinases"/>
    <property type="match status" value="1"/>
</dbReference>
<comment type="similarity">
    <text evidence="2 11">Belongs to the peptidase C54 family.</text>
</comment>
<dbReference type="GO" id="GO:0005737">
    <property type="term" value="C:cytoplasm"/>
    <property type="evidence" value="ECO:0007669"/>
    <property type="project" value="UniProtKB-SubCell"/>
</dbReference>
<reference evidence="13 14" key="1">
    <citation type="submission" date="2013-11" db="EMBL/GenBank/DDBJ databases">
        <title>Genome sequencing of Stegodyphus mimosarum.</title>
        <authorList>
            <person name="Bechsgaard J."/>
        </authorList>
    </citation>
    <scope>NUCLEOTIDE SEQUENCE [LARGE SCALE GENOMIC DNA]</scope>
</reference>
<comment type="function">
    <text evidence="11">Cysteine protease that plays a key role in autophagy by mediating both proteolytic activation and delipidation of ATG8 family proteins.</text>
</comment>
<evidence type="ECO:0000256" key="3">
    <source>
        <dbReference type="ARBA" id="ARBA00022448"/>
    </source>
</evidence>
<dbReference type="OrthoDB" id="2960936at2759"/>
<keyword evidence="6 11" id="KW-0378">Hydrolase</keyword>
<dbReference type="GO" id="GO:0019786">
    <property type="term" value="F:protein-phosphatidylethanolamide deconjugating activity"/>
    <property type="evidence" value="ECO:0007669"/>
    <property type="project" value="InterPro"/>
</dbReference>
<evidence type="ECO:0000256" key="1">
    <source>
        <dbReference type="ARBA" id="ARBA00004496"/>
    </source>
</evidence>
<dbReference type="GO" id="GO:0015031">
    <property type="term" value="P:protein transport"/>
    <property type="evidence" value="ECO:0007669"/>
    <property type="project" value="UniProtKB-KW"/>
</dbReference>
<dbReference type="GO" id="GO:0034727">
    <property type="term" value="P:piecemeal microautophagy of the nucleus"/>
    <property type="evidence" value="ECO:0007669"/>
    <property type="project" value="TreeGrafter"/>
</dbReference>
<dbReference type="InterPro" id="IPR038765">
    <property type="entry name" value="Papain-like_cys_pep_sf"/>
</dbReference>
<evidence type="ECO:0000256" key="11">
    <source>
        <dbReference type="RuleBase" id="RU363115"/>
    </source>
</evidence>
<evidence type="ECO:0000256" key="8">
    <source>
        <dbReference type="ARBA" id="ARBA00022927"/>
    </source>
</evidence>
<dbReference type="PANTHER" id="PTHR22624">
    <property type="entry name" value="CYSTEINE PROTEASE ATG4"/>
    <property type="match status" value="1"/>
</dbReference>
<dbReference type="PANTHER" id="PTHR22624:SF49">
    <property type="entry name" value="CYSTEINE PROTEASE"/>
    <property type="match status" value="1"/>
</dbReference>
<proteinExistence type="inferred from homology"/>
<evidence type="ECO:0000256" key="10">
    <source>
        <dbReference type="ARBA" id="ARBA00029362"/>
    </source>
</evidence>
<keyword evidence="3" id="KW-0813">Transport</keyword>
<dbReference type="OMA" id="IDSCHIS"/>
<evidence type="ECO:0000256" key="4">
    <source>
        <dbReference type="ARBA" id="ARBA00022490"/>
    </source>
</evidence>
<dbReference type="EC" id="3.4.22.-" evidence="11"/>